<dbReference type="InterPro" id="IPR038488">
    <property type="entry name" value="Integrase_DNA-bd_sf"/>
</dbReference>
<name>A0A2M9FWR1_9PROT</name>
<dbReference type="PROSITE" id="PS51900">
    <property type="entry name" value="CB"/>
    <property type="match status" value="1"/>
</dbReference>
<reference evidence="8 9" key="1">
    <citation type="submission" date="2017-11" db="EMBL/GenBank/DDBJ databases">
        <title>Draft genome sequence of Rhizobiales bacterium SY3-13.</title>
        <authorList>
            <person name="Sun C."/>
        </authorList>
    </citation>
    <scope>NUCLEOTIDE SEQUENCE [LARGE SCALE GENOMIC DNA]</scope>
    <source>
        <strain evidence="8 9">SY3-13</strain>
    </source>
</reference>
<evidence type="ECO:0000256" key="4">
    <source>
        <dbReference type="ARBA" id="ARBA00023172"/>
    </source>
</evidence>
<dbReference type="InterPro" id="IPR002104">
    <property type="entry name" value="Integrase_catalytic"/>
</dbReference>
<keyword evidence="4" id="KW-0233">DNA recombination</keyword>
<protein>
    <submittedName>
        <fullName evidence="8">Integrase</fullName>
    </submittedName>
</protein>
<dbReference type="Gene3D" id="3.30.160.390">
    <property type="entry name" value="Integrase, DNA-binding domain"/>
    <property type="match status" value="1"/>
</dbReference>
<dbReference type="RefSeq" id="WP_109794573.1">
    <property type="nucleotide sequence ID" value="NZ_PHIG01000052.1"/>
</dbReference>
<dbReference type="InterPro" id="IPR013762">
    <property type="entry name" value="Integrase-like_cat_sf"/>
</dbReference>
<dbReference type="InterPro" id="IPR025166">
    <property type="entry name" value="Integrase_DNA_bind_dom"/>
</dbReference>
<dbReference type="OrthoDB" id="7615137at2"/>
<comment type="similarity">
    <text evidence="1">Belongs to the 'phage' integrase family.</text>
</comment>
<dbReference type="Gene3D" id="1.10.150.130">
    <property type="match status" value="1"/>
</dbReference>
<evidence type="ECO:0000256" key="1">
    <source>
        <dbReference type="ARBA" id="ARBA00008857"/>
    </source>
</evidence>
<accession>A0A2M9FWR1</accession>
<dbReference type="InterPro" id="IPR010998">
    <property type="entry name" value="Integrase_recombinase_N"/>
</dbReference>
<proteinExistence type="inferred from homology"/>
<dbReference type="InterPro" id="IPR053876">
    <property type="entry name" value="Phage_int_M"/>
</dbReference>
<dbReference type="PANTHER" id="PTHR30629:SF2">
    <property type="entry name" value="PROPHAGE INTEGRASE INTS-RELATED"/>
    <property type="match status" value="1"/>
</dbReference>
<evidence type="ECO:0000313" key="8">
    <source>
        <dbReference type="EMBL" id="PJK27905.1"/>
    </source>
</evidence>
<evidence type="ECO:0000259" key="6">
    <source>
        <dbReference type="PROSITE" id="PS51898"/>
    </source>
</evidence>
<dbReference type="AlphaFoldDB" id="A0A2M9FWR1"/>
<dbReference type="PROSITE" id="PS51898">
    <property type="entry name" value="TYR_RECOMBINASE"/>
    <property type="match status" value="1"/>
</dbReference>
<dbReference type="Pfam" id="PF13356">
    <property type="entry name" value="Arm-DNA-bind_3"/>
    <property type="match status" value="1"/>
</dbReference>
<dbReference type="GO" id="GO:0003677">
    <property type="term" value="F:DNA binding"/>
    <property type="evidence" value="ECO:0007669"/>
    <property type="project" value="UniProtKB-UniRule"/>
</dbReference>
<dbReference type="GO" id="GO:0015074">
    <property type="term" value="P:DNA integration"/>
    <property type="evidence" value="ECO:0007669"/>
    <property type="project" value="UniProtKB-KW"/>
</dbReference>
<keyword evidence="2" id="KW-0229">DNA integration</keyword>
<evidence type="ECO:0000256" key="2">
    <source>
        <dbReference type="ARBA" id="ARBA00022908"/>
    </source>
</evidence>
<dbReference type="Pfam" id="PF00589">
    <property type="entry name" value="Phage_integrase"/>
    <property type="match status" value="1"/>
</dbReference>
<dbReference type="GO" id="GO:0006310">
    <property type="term" value="P:DNA recombination"/>
    <property type="evidence" value="ECO:0007669"/>
    <property type="project" value="UniProtKB-KW"/>
</dbReference>
<dbReference type="InterPro" id="IPR044068">
    <property type="entry name" value="CB"/>
</dbReference>
<comment type="caution">
    <text evidence="8">The sequence shown here is derived from an EMBL/GenBank/DDBJ whole genome shotgun (WGS) entry which is preliminary data.</text>
</comment>
<gene>
    <name evidence="8" type="ORF">CVT23_19380</name>
</gene>
<dbReference type="Gene3D" id="1.10.443.10">
    <property type="entry name" value="Intergrase catalytic core"/>
    <property type="match status" value="1"/>
</dbReference>
<dbReference type="SUPFAM" id="SSF56349">
    <property type="entry name" value="DNA breaking-rejoining enzymes"/>
    <property type="match status" value="1"/>
</dbReference>
<dbReference type="Pfam" id="PF22022">
    <property type="entry name" value="Phage_int_M"/>
    <property type="match status" value="1"/>
</dbReference>
<evidence type="ECO:0000313" key="9">
    <source>
        <dbReference type="Proteomes" id="UP000229498"/>
    </source>
</evidence>
<dbReference type="PANTHER" id="PTHR30629">
    <property type="entry name" value="PROPHAGE INTEGRASE"/>
    <property type="match status" value="1"/>
</dbReference>
<dbReference type="CDD" id="cd00801">
    <property type="entry name" value="INT_P4_C"/>
    <property type="match status" value="1"/>
</dbReference>
<dbReference type="Proteomes" id="UP000229498">
    <property type="component" value="Unassembled WGS sequence"/>
</dbReference>
<evidence type="ECO:0000256" key="3">
    <source>
        <dbReference type="ARBA" id="ARBA00023125"/>
    </source>
</evidence>
<sequence length="427" mass="48079">MPKRNLNAAVVKRLKPPASGQEDNFDKGYPGLALRISYGGRKTWVFFYRLHDKQRRMKLGSWPAMSVAEARQAWRDARNEVEAGKDPAAEKLEARRREPDTVERVGEQFIEKWHRPRNRTADEVARMLERHVYPVIGHREIGDIGRRDILDVLDKAEARGLSVGVNRVLANVRRLFAWAVERGLIETSPVTGVKPPAKEQARDRVLTDYELRAFLVACDKAGPPFGAVFRLLLLTAQRRDEVVSAAWSEFDLREKLWRLPGERTKNGKPHDVPLSQAAVELIAGLDSRDHSALLFPAWFARDGQSEQKERPVSGFGRAKNRVDAAMLAELRRMAEKRGDDPAKIALMPWRIHDLRRTAASGMARLGVGIHVVEKLLNHTSGTFGGIVAVYQRHDFADEKRAAVEAWAEFIATLSSKSIQELASEAAD</sequence>
<evidence type="ECO:0000259" key="7">
    <source>
        <dbReference type="PROSITE" id="PS51900"/>
    </source>
</evidence>
<feature type="domain" description="Core-binding (CB)" evidence="7">
    <location>
        <begin position="100"/>
        <end position="180"/>
    </location>
</feature>
<evidence type="ECO:0000256" key="5">
    <source>
        <dbReference type="PROSITE-ProRule" id="PRU01248"/>
    </source>
</evidence>
<keyword evidence="9" id="KW-1185">Reference proteome</keyword>
<keyword evidence="3 5" id="KW-0238">DNA-binding</keyword>
<feature type="domain" description="Tyr recombinase" evidence="6">
    <location>
        <begin position="201"/>
        <end position="404"/>
    </location>
</feature>
<dbReference type="EMBL" id="PHIG01000052">
    <property type="protein sequence ID" value="PJK27905.1"/>
    <property type="molecule type" value="Genomic_DNA"/>
</dbReference>
<organism evidence="8 9">
    <name type="scientific">Minwuia thermotolerans</name>
    <dbReference type="NCBI Taxonomy" id="2056226"/>
    <lineage>
        <taxon>Bacteria</taxon>
        <taxon>Pseudomonadati</taxon>
        <taxon>Pseudomonadota</taxon>
        <taxon>Alphaproteobacteria</taxon>
        <taxon>Minwuiales</taxon>
        <taxon>Minwuiaceae</taxon>
        <taxon>Minwuia</taxon>
    </lineage>
</organism>
<dbReference type="InterPro" id="IPR050808">
    <property type="entry name" value="Phage_Integrase"/>
</dbReference>
<dbReference type="InterPro" id="IPR011010">
    <property type="entry name" value="DNA_brk_join_enz"/>
</dbReference>